<dbReference type="OrthoDB" id="3173162at2"/>
<feature type="transmembrane region" description="Helical" evidence="1">
    <location>
        <begin position="146"/>
        <end position="164"/>
    </location>
</feature>
<evidence type="ECO:0000313" key="4">
    <source>
        <dbReference type="Proteomes" id="UP000253817"/>
    </source>
</evidence>
<accession>A0A3N0J2G7</accession>
<keyword evidence="1" id="KW-0812">Transmembrane</keyword>
<dbReference type="Proteomes" id="UP000270112">
    <property type="component" value="Unassembled WGS sequence"/>
</dbReference>
<keyword evidence="3" id="KW-0645">Protease</keyword>
<comment type="caution">
    <text evidence="3">The sequence shown here is derived from an EMBL/GenBank/DDBJ whole genome shotgun (WGS) entry which is preliminary data.</text>
</comment>
<dbReference type="EMBL" id="PPTT01000011">
    <property type="protein sequence ID" value="RDB69135.1"/>
    <property type="molecule type" value="Genomic_DNA"/>
</dbReference>
<reference evidence="2 4" key="1">
    <citation type="journal article" date="2018" name="Elife">
        <title>Discovery and characterization of a prevalent human gut bacterial enzyme sufficient for the inactivation of a family of plant toxins.</title>
        <authorList>
            <person name="Koppel N."/>
            <person name="Bisanz J.E."/>
            <person name="Pandelia M.E."/>
            <person name="Turnbaugh P.J."/>
            <person name="Balskus E.P."/>
        </authorList>
    </citation>
    <scope>NUCLEOTIDE SEQUENCE [LARGE SCALE GENOMIC DNA]</scope>
    <source>
        <strain evidence="2 4">DSM 16107</strain>
    </source>
</reference>
<reference evidence="3" key="3">
    <citation type="journal article" date="2019" name="Microbiol. Resour. Announc.">
        <title>Draft Genome Sequences of Type Strains of Gordonibacter faecihominis, Paraeggerthella hongkongensis, Parvibacter caecicola,Slackia equolifaciens, Slackia faecicanis, and Slackia isoflavoniconvertens.</title>
        <authorList>
            <person name="Danylec N."/>
            <person name="Stoll D.A."/>
            <person name="Dotsch A."/>
            <person name="Huch M."/>
        </authorList>
    </citation>
    <scope>NUCLEOTIDE SEQUENCE</scope>
    <source>
        <strain evidence="3">DSM 16107</strain>
    </source>
</reference>
<dbReference type="RefSeq" id="WP_114546160.1">
    <property type="nucleotide sequence ID" value="NZ_PPTT01000011.1"/>
</dbReference>
<evidence type="ECO:0000256" key="1">
    <source>
        <dbReference type="SAM" id="Phobius"/>
    </source>
</evidence>
<dbReference type="GO" id="GO:0004180">
    <property type="term" value="F:carboxypeptidase activity"/>
    <property type="evidence" value="ECO:0007669"/>
    <property type="project" value="UniProtKB-KW"/>
</dbReference>
<name>A0A3N0J2G7_9ACTN</name>
<evidence type="ECO:0000313" key="2">
    <source>
        <dbReference type="EMBL" id="RDB69135.1"/>
    </source>
</evidence>
<keyword evidence="4" id="KW-1185">Reference proteome</keyword>
<evidence type="ECO:0000313" key="5">
    <source>
        <dbReference type="Proteomes" id="UP000270112"/>
    </source>
</evidence>
<protein>
    <submittedName>
        <fullName evidence="3">D-alanyl-D-alanine carboxypeptidase</fullName>
    </submittedName>
</protein>
<gene>
    <name evidence="2" type="ORF">C1876_07825</name>
    <name evidence="3" type="ORF">DMP09_01535</name>
</gene>
<dbReference type="Proteomes" id="UP000253817">
    <property type="component" value="Unassembled WGS sequence"/>
</dbReference>
<keyword evidence="3" id="KW-0378">Hydrolase</keyword>
<keyword evidence="1" id="KW-1133">Transmembrane helix</keyword>
<dbReference type="EMBL" id="QICC01000003">
    <property type="protein sequence ID" value="RNM43156.1"/>
    <property type="molecule type" value="Genomic_DNA"/>
</dbReference>
<feature type="transmembrane region" description="Helical" evidence="1">
    <location>
        <begin position="112"/>
        <end position="134"/>
    </location>
</feature>
<proteinExistence type="predicted"/>
<sequence>MAESSRPRLSVGQRFEALYVRLLLRLLPHLINLFKHVSPKIRAEVDYLEPGYTFMLTVSGTNLRCACRRSASGAFKRVPPAAIATDVEPGSGLASADAHATTVDYVIAFRSLAYAFACFTGGMTLKAALAQRAFSTRGPNNTGVALTYMFTALLKLFFGWRAAYRAPKPAMSTPRA</sequence>
<dbReference type="AlphaFoldDB" id="A0A3N0J2G7"/>
<reference evidence="5" key="2">
    <citation type="submission" date="2018-05" db="EMBL/GenBank/DDBJ databases">
        <title>Genome Sequencing of selected type strains of the family Eggerthellaceae.</title>
        <authorList>
            <person name="Danylec N."/>
            <person name="Stoll D.A."/>
            <person name="Doetsch A."/>
            <person name="Huch M."/>
        </authorList>
    </citation>
    <scope>NUCLEOTIDE SEQUENCE [LARGE SCALE GENOMIC DNA]</scope>
    <source>
        <strain evidence="5">DSM 16107</strain>
    </source>
</reference>
<keyword evidence="3" id="KW-0121">Carboxypeptidase</keyword>
<organism evidence="3 5">
    <name type="scientific">Eggerthella sinensis</name>
    <dbReference type="NCBI Taxonomy" id="242230"/>
    <lineage>
        <taxon>Bacteria</taxon>
        <taxon>Bacillati</taxon>
        <taxon>Actinomycetota</taxon>
        <taxon>Coriobacteriia</taxon>
        <taxon>Eggerthellales</taxon>
        <taxon>Eggerthellaceae</taxon>
        <taxon>Eggerthella</taxon>
    </lineage>
</organism>
<evidence type="ECO:0000313" key="3">
    <source>
        <dbReference type="EMBL" id="RNM43156.1"/>
    </source>
</evidence>
<keyword evidence="1" id="KW-0472">Membrane</keyword>